<dbReference type="HOGENOM" id="CLU_052103_0_0_1"/>
<evidence type="ECO:0000313" key="3">
    <source>
        <dbReference type="EnsemblPlants" id="OPUNC03G12540.1"/>
    </source>
</evidence>
<reference evidence="3" key="1">
    <citation type="submission" date="2015-04" db="UniProtKB">
        <authorList>
            <consortium name="EnsemblPlants"/>
        </authorList>
    </citation>
    <scope>IDENTIFICATION</scope>
</reference>
<feature type="region of interest" description="Disordered" evidence="2">
    <location>
        <begin position="202"/>
        <end position="237"/>
    </location>
</feature>
<dbReference type="STRING" id="4537.A0A0E0KC69"/>
<organism evidence="3">
    <name type="scientific">Oryza punctata</name>
    <name type="common">Red rice</name>
    <dbReference type="NCBI Taxonomy" id="4537"/>
    <lineage>
        <taxon>Eukaryota</taxon>
        <taxon>Viridiplantae</taxon>
        <taxon>Streptophyta</taxon>
        <taxon>Embryophyta</taxon>
        <taxon>Tracheophyta</taxon>
        <taxon>Spermatophyta</taxon>
        <taxon>Magnoliopsida</taxon>
        <taxon>Liliopsida</taxon>
        <taxon>Poales</taxon>
        <taxon>Poaceae</taxon>
        <taxon>BOP clade</taxon>
        <taxon>Oryzoideae</taxon>
        <taxon>Oryzeae</taxon>
        <taxon>Oryzinae</taxon>
        <taxon>Oryza</taxon>
    </lineage>
</organism>
<protein>
    <submittedName>
        <fullName evidence="3">Uncharacterized protein</fullName>
    </submittedName>
</protein>
<dbReference type="PANTHER" id="PTHR33701:SF2">
    <property type="entry name" value="TRANSMEMBRANE PROTEIN"/>
    <property type="match status" value="1"/>
</dbReference>
<dbReference type="EnsemblPlants" id="OPUNC03G12540.1">
    <property type="protein sequence ID" value="OPUNC03G12540.1"/>
    <property type="gene ID" value="OPUNC03G12540"/>
</dbReference>
<name>A0A0E0KC69_ORYPU</name>
<feature type="compositionally biased region" description="Basic residues" evidence="2">
    <location>
        <begin position="77"/>
        <end position="95"/>
    </location>
</feature>
<dbReference type="AlphaFoldDB" id="A0A0E0KC69"/>
<dbReference type="eggNOG" id="ENOG502RZHI">
    <property type="taxonomic scope" value="Eukaryota"/>
</dbReference>
<accession>A0A0E0KC69</accession>
<feature type="region of interest" description="Disordered" evidence="2">
    <location>
        <begin position="257"/>
        <end position="320"/>
    </location>
</feature>
<keyword evidence="4" id="KW-1185">Reference proteome</keyword>
<proteinExistence type="predicted"/>
<feature type="compositionally biased region" description="Low complexity" evidence="2">
    <location>
        <begin position="202"/>
        <end position="214"/>
    </location>
</feature>
<evidence type="ECO:0000313" key="4">
    <source>
        <dbReference type="Proteomes" id="UP000026962"/>
    </source>
</evidence>
<dbReference type="OMA" id="RCTELRA"/>
<keyword evidence="1" id="KW-0175">Coiled coil</keyword>
<feature type="region of interest" description="Disordered" evidence="2">
    <location>
        <begin position="76"/>
        <end position="99"/>
    </location>
</feature>
<evidence type="ECO:0000256" key="1">
    <source>
        <dbReference type="SAM" id="Coils"/>
    </source>
</evidence>
<sequence>MGQNNERLCTSRVAVTDSAGYCGHRISRFSTRPLTLMRRLSHQTSDIRHQTDAFGFKPPPLLIPPSNSATACTQAQKQRRMQRQNRRSSHSRHISRNVDERREARLGEMAATAMQCRGGERGEDGGGGGMRTVECLRGRLLAERVASKAAKDEADSLAKRLDELEKKLSDEVKIRNKAERRLRRAIKKLESLKILDVELSDSSIGSLSSNGCSGHRAPETEADVNNPGSSAGSCTQVNSSQEGSWCSVVSEQSPSVHCKEEENGLDPEDAKNCGSGEEAGDHDSQRTHGTFPCSRDDQPVNVPSEFGSSKSEDNQRDEDDDRLALVLVDPQTSAEAMEFKTGHDDDTVQASKLQAEANEGDDDDEVEENNELAIVLVDPQPQPKAAEAVPAARPRNDVQSVLLALRQVKEQLRYTIERRSELVAHQELCGHC</sequence>
<dbReference type="Gramene" id="OPUNC03G12540.1">
    <property type="protein sequence ID" value="OPUNC03G12540.1"/>
    <property type="gene ID" value="OPUNC03G12540"/>
</dbReference>
<dbReference type="PANTHER" id="PTHR33701">
    <property type="entry name" value="TRANSMEMBRANE PROTEIN"/>
    <property type="match status" value="1"/>
</dbReference>
<feature type="coiled-coil region" evidence="1">
    <location>
        <begin position="147"/>
        <end position="195"/>
    </location>
</feature>
<evidence type="ECO:0000256" key="2">
    <source>
        <dbReference type="SAM" id="MobiDB-lite"/>
    </source>
</evidence>
<dbReference type="Proteomes" id="UP000026962">
    <property type="component" value="Chromosome 3"/>
</dbReference>
<reference evidence="3" key="2">
    <citation type="submission" date="2018-05" db="EMBL/GenBank/DDBJ databases">
        <title>OpunRS2 (Oryza punctata Reference Sequence Version 2).</title>
        <authorList>
            <person name="Zhang J."/>
            <person name="Kudrna D."/>
            <person name="Lee S."/>
            <person name="Talag J."/>
            <person name="Welchert J."/>
            <person name="Wing R.A."/>
        </authorList>
    </citation>
    <scope>NUCLEOTIDE SEQUENCE [LARGE SCALE GENOMIC DNA]</scope>
</reference>
<feature type="compositionally biased region" description="Polar residues" evidence="2">
    <location>
        <begin position="226"/>
        <end position="237"/>
    </location>
</feature>